<dbReference type="InterPro" id="IPR016186">
    <property type="entry name" value="C-type_lectin-like/link_sf"/>
</dbReference>
<reference evidence="3" key="1">
    <citation type="submission" date="2022-10" db="EMBL/GenBank/DDBJ databases">
        <title>Genome assembly of Pristionchus species.</title>
        <authorList>
            <person name="Yoshida K."/>
            <person name="Sommer R.J."/>
        </authorList>
    </citation>
    <scope>NUCLEOTIDE SEQUENCE [LARGE SCALE GENOMIC DNA]</scope>
    <source>
        <strain evidence="3">RS5460</strain>
    </source>
</reference>
<comment type="caution">
    <text evidence="2">The sequence shown here is derived from an EMBL/GenBank/DDBJ whole genome shotgun (WGS) entry which is preliminary data.</text>
</comment>
<dbReference type="PANTHER" id="PTHR22991:SF40">
    <property type="entry name" value="PROTEIN CBG13490"/>
    <property type="match status" value="1"/>
</dbReference>
<keyword evidence="1" id="KW-1015">Disulfide bond</keyword>
<evidence type="ECO:0008006" key="4">
    <source>
        <dbReference type="Google" id="ProtNLM"/>
    </source>
</evidence>
<dbReference type="PANTHER" id="PTHR22991">
    <property type="entry name" value="PROTEIN CBG13490"/>
    <property type="match status" value="1"/>
</dbReference>
<proteinExistence type="predicted"/>
<evidence type="ECO:0000313" key="3">
    <source>
        <dbReference type="Proteomes" id="UP001328107"/>
    </source>
</evidence>
<name>A0AAN5CGG2_9BILA</name>
<evidence type="ECO:0000256" key="1">
    <source>
        <dbReference type="ARBA" id="ARBA00023157"/>
    </source>
</evidence>
<sequence length="129" mass="14630">LPFFCSILQIVRCNCPDGFFVVEGVCRGTYTSVSVRKLDALTVAIDKCQEIGKHPVIIRNEDDQRDMLARFLISTSQDEGYVIGLTCNEGSNRWEWIDGSPLSFKPPNGNYDKELDENCAPGCSWYVWR</sequence>
<dbReference type="InterPro" id="IPR050976">
    <property type="entry name" value="Snaclec"/>
</dbReference>
<accession>A0AAN5CGG2</accession>
<feature type="non-terminal residue" evidence="2">
    <location>
        <position position="129"/>
    </location>
</feature>
<keyword evidence="3" id="KW-1185">Reference proteome</keyword>
<feature type="non-terminal residue" evidence="2">
    <location>
        <position position="1"/>
    </location>
</feature>
<evidence type="ECO:0000313" key="2">
    <source>
        <dbReference type="EMBL" id="GMR43382.1"/>
    </source>
</evidence>
<dbReference type="Proteomes" id="UP001328107">
    <property type="component" value="Unassembled WGS sequence"/>
</dbReference>
<organism evidence="2 3">
    <name type="scientific">Pristionchus mayeri</name>
    <dbReference type="NCBI Taxonomy" id="1317129"/>
    <lineage>
        <taxon>Eukaryota</taxon>
        <taxon>Metazoa</taxon>
        <taxon>Ecdysozoa</taxon>
        <taxon>Nematoda</taxon>
        <taxon>Chromadorea</taxon>
        <taxon>Rhabditida</taxon>
        <taxon>Rhabditina</taxon>
        <taxon>Diplogasteromorpha</taxon>
        <taxon>Diplogasteroidea</taxon>
        <taxon>Neodiplogasteridae</taxon>
        <taxon>Pristionchus</taxon>
    </lineage>
</organism>
<dbReference type="AlphaFoldDB" id="A0AAN5CGG2"/>
<protein>
    <recommendedName>
        <fullName evidence="4">C-type lectin domain-containing protein</fullName>
    </recommendedName>
</protein>
<dbReference type="InterPro" id="IPR016187">
    <property type="entry name" value="CTDL_fold"/>
</dbReference>
<dbReference type="SUPFAM" id="SSF56436">
    <property type="entry name" value="C-type lectin-like"/>
    <property type="match status" value="1"/>
</dbReference>
<dbReference type="Gene3D" id="3.10.100.10">
    <property type="entry name" value="Mannose-Binding Protein A, subunit A"/>
    <property type="match status" value="1"/>
</dbReference>
<dbReference type="EMBL" id="BTRK01000003">
    <property type="protein sequence ID" value="GMR43382.1"/>
    <property type="molecule type" value="Genomic_DNA"/>
</dbReference>
<gene>
    <name evidence="2" type="ORF">PMAYCL1PPCAC_13577</name>
</gene>